<keyword evidence="1" id="KW-0175">Coiled coil</keyword>
<dbReference type="eggNOG" id="COG2010">
    <property type="taxonomic scope" value="Bacteria"/>
</dbReference>
<dbReference type="SUPFAM" id="SSF46626">
    <property type="entry name" value="Cytochrome c"/>
    <property type="match status" value="1"/>
</dbReference>
<feature type="domain" description="DUF1549" evidence="2">
    <location>
        <begin position="150"/>
        <end position="354"/>
    </location>
</feature>
<proteinExistence type="predicted"/>
<dbReference type="Proteomes" id="UP000006860">
    <property type="component" value="Chromosome"/>
</dbReference>
<dbReference type="OrthoDB" id="127107at2"/>
<evidence type="ECO:0000259" key="4">
    <source>
        <dbReference type="Pfam" id="PF07635"/>
    </source>
</evidence>
<reference evidence="6" key="1">
    <citation type="submission" date="2011-02" db="EMBL/GenBank/DDBJ databases">
        <title>The complete genome of Planctomyces brasiliensis DSM 5305.</title>
        <authorList>
            <person name="Lucas S."/>
            <person name="Copeland A."/>
            <person name="Lapidus A."/>
            <person name="Bruce D."/>
            <person name="Goodwin L."/>
            <person name="Pitluck S."/>
            <person name="Kyrpides N."/>
            <person name="Mavromatis K."/>
            <person name="Pagani I."/>
            <person name="Ivanova N."/>
            <person name="Ovchinnikova G."/>
            <person name="Lu M."/>
            <person name="Detter J.C."/>
            <person name="Han C."/>
            <person name="Land M."/>
            <person name="Hauser L."/>
            <person name="Markowitz V."/>
            <person name="Cheng J.-F."/>
            <person name="Hugenholtz P."/>
            <person name="Woyke T."/>
            <person name="Wu D."/>
            <person name="Tindall B."/>
            <person name="Pomrenke H.G."/>
            <person name="Brambilla E."/>
            <person name="Klenk H.-P."/>
            <person name="Eisen J.A."/>
        </authorList>
    </citation>
    <scope>NUCLEOTIDE SEQUENCE [LARGE SCALE GENOMIC DNA]</scope>
    <source>
        <strain evidence="6">ATCC 49424 / DSM 5305 / JCM 21570 / NBRC 103401 / IFAM 1448</strain>
    </source>
</reference>
<sequence length="806" mass="91392">MRRYASEIICVLVLSLWAGILPGSVSAEVDYARDVQPLLARKCYACHGPDEAEGGFALHEPDKAVGELESGTTAIAPGNPDESEMIARIKETEPYLRMPPEEHDPLTAAEIAILEEWVEQGAKFDKHWAFKPLEPVEVPAAVSESASDNPIDRFIDKQLQERELAAAPEADRRVLIRRLTYDLTGLPPTPEEVANFVNDESTDAYAKVVDRLLASPHYGERWARHWLDVVRYAETNSFERDGTKPNAWKYRDYVIRSFNDDKPYNEFLREQLAGDEIENPEQHDLIASGFYRLGIWDDEPADPLLARYDEFDSIVTTISQGMLGLTVNCSRCHDHKIDPIPQADYYRMVAFLKGLTPYGTRGDQRTFSQTDVSSPELNARYAELDEQLRTLRRKMRKIEQAGIEKMPAEDQRASETRRRKKLLEEKLLDFLDSQQTARYAEMKAEEDALLAAQRSLPPRETVLSVAKAAAHPEVTHIMLRGNPHVPGEEVQPGFPDLYGEPLPELPEVPADAHSSGRRTILADWIADDDNRLTSRVMVNRIWQHHFGRGIVRTPNNFGLLGTPPTHPELLNWLAQEFVAGGWKMKPLHKLIVMSEAYRRSSKAVPTSLEKDPTNDSFWRFDLRRLSAEEIRDSVLAATGALNLKMYGPSMYPELSAEVLSTQSKPGQGWGNSSLEERSRRSIYIFIKRSLIPPELAAFDFPETDVTCEARFTTIQPAQSLNMVNGAFLNQQADVFAARLRSERDTLNDQVERGWNLAVSRQPDSSEMERSLALIDSLQTKHNLSKEESLKYFCLFLLNLNEFVFVD</sequence>
<dbReference type="KEGG" id="pbs:Plabr_0301"/>
<evidence type="ECO:0000313" key="6">
    <source>
        <dbReference type="Proteomes" id="UP000006860"/>
    </source>
</evidence>
<accession>F0SQF5</accession>
<feature type="coiled-coil region" evidence="1">
    <location>
        <begin position="374"/>
        <end position="401"/>
    </location>
</feature>
<dbReference type="InterPro" id="IPR011444">
    <property type="entry name" value="DUF1549"/>
</dbReference>
<dbReference type="Pfam" id="PF07583">
    <property type="entry name" value="PSCyt2"/>
    <property type="match status" value="1"/>
</dbReference>
<dbReference type="HOGENOM" id="CLU_005632_1_0_0"/>
<dbReference type="GO" id="GO:0020037">
    <property type="term" value="F:heme binding"/>
    <property type="evidence" value="ECO:0007669"/>
    <property type="project" value="InterPro"/>
</dbReference>
<evidence type="ECO:0000256" key="1">
    <source>
        <dbReference type="SAM" id="Coils"/>
    </source>
</evidence>
<evidence type="ECO:0000259" key="2">
    <source>
        <dbReference type="Pfam" id="PF07583"/>
    </source>
</evidence>
<dbReference type="PANTHER" id="PTHR35889:SF3">
    <property type="entry name" value="F-BOX DOMAIN-CONTAINING PROTEIN"/>
    <property type="match status" value="1"/>
</dbReference>
<dbReference type="EMBL" id="CP002546">
    <property type="protein sequence ID" value="ADY57930.1"/>
    <property type="molecule type" value="Genomic_DNA"/>
</dbReference>
<dbReference type="InterPro" id="IPR036909">
    <property type="entry name" value="Cyt_c-like_dom_sf"/>
</dbReference>
<dbReference type="AlphaFoldDB" id="F0SQF5"/>
<name>F0SQF5_RUBBR</name>
<evidence type="ECO:0000313" key="5">
    <source>
        <dbReference type="EMBL" id="ADY57930.1"/>
    </source>
</evidence>
<dbReference type="InterPro" id="IPR011429">
    <property type="entry name" value="Cyt_c_Planctomycete-type"/>
</dbReference>
<dbReference type="PANTHER" id="PTHR35889">
    <property type="entry name" value="CYCLOINULO-OLIGOSACCHARIDE FRUCTANOTRANSFERASE-RELATED"/>
    <property type="match status" value="1"/>
</dbReference>
<gene>
    <name evidence="5" type="ordered locus">Plabr_0301</name>
</gene>
<organism evidence="5 6">
    <name type="scientific">Rubinisphaera brasiliensis (strain ATCC 49424 / DSM 5305 / JCM 21570 / IAM 15109 / NBRC 103401 / IFAM 1448)</name>
    <name type="common">Planctomyces brasiliensis</name>
    <dbReference type="NCBI Taxonomy" id="756272"/>
    <lineage>
        <taxon>Bacteria</taxon>
        <taxon>Pseudomonadati</taxon>
        <taxon>Planctomycetota</taxon>
        <taxon>Planctomycetia</taxon>
        <taxon>Planctomycetales</taxon>
        <taxon>Planctomycetaceae</taxon>
        <taxon>Rubinisphaera</taxon>
    </lineage>
</organism>
<dbReference type="RefSeq" id="WP_013626674.1">
    <property type="nucleotide sequence ID" value="NC_015174.1"/>
</dbReference>
<evidence type="ECO:0000259" key="3">
    <source>
        <dbReference type="Pfam" id="PF07587"/>
    </source>
</evidence>
<protein>
    <recommendedName>
        <fullName evidence="7">Cytochrome c domain-containing protein</fullName>
    </recommendedName>
</protein>
<dbReference type="Pfam" id="PF07635">
    <property type="entry name" value="PSCyt1"/>
    <property type="match status" value="1"/>
</dbReference>
<feature type="domain" description="Cytochrome C Planctomycete-type" evidence="4">
    <location>
        <begin position="43"/>
        <end position="102"/>
    </location>
</feature>
<dbReference type="Pfam" id="PF07587">
    <property type="entry name" value="PSD1"/>
    <property type="match status" value="1"/>
</dbReference>
<dbReference type="GO" id="GO:0009055">
    <property type="term" value="F:electron transfer activity"/>
    <property type="evidence" value="ECO:0007669"/>
    <property type="project" value="InterPro"/>
</dbReference>
<keyword evidence="6" id="KW-1185">Reference proteome</keyword>
<evidence type="ECO:0008006" key="7">
    <source>
        <dbReference type="Google" id="ProtNLM"/>
    </source>
</evidence>
<feature type="domain" description="DUF1553" evidence="3">
    <location>
        <begin position="517"/>
        <end position="772"/>
    </location>
</feature>
<dbReference type="STRING" id="756272.Plabr_0301"/>
<dbReference type="InterPro" id="IPR022655">
    <property type="entry name" value="DUF1553"/>
</dbReference>